<evidence type="ECO:0000313" key="7">
    <source>
        <dbReference type="EMBL" id="PNX55016.1"/>
    </source>
</evidence>
<feature type="compositionally biased region" description="Acidic residues" evidence="5">
    <location>
        <begin position="95"/>
        <end position="105"/>
    </location>
</feature>
<dbReference type="InterPro" id="IPR027370">
    <property type="entry name" value="Znf-RING_euk"/>
</dbReference>
<dbReference type="PANTHER" id="PTHR14140">
    <property type="entry name" value="E3 UBIQUITIN-PROTEIN LIGASE UHRF-RELATED"/>
    <property type="match status" value="1"/>
</dbReference>
<keyword evidence="2 4" id="KW-0863">Zinc-finger</keyword>
<evidence type="ECO:0000256" key="4">
    <source>
        <dbReference type="PROSITE-ProRule" id="PRU00175"/>
    </source>
</evidence>
<gene>
    <name evidence="7" type="ORF">L195_g048640</name>
</gene>
<dbReference type="InterPro" id="IPR017907">
    <property type="entry name" value="Znf_RING_CS"/>
</dbReference>
<evidence type="ECO:0000256" key="1">
    <source>
        <dbReference type="ARBA" id="ARBA00022723"/>
    </source>
</evidence>
<dbReference type="Proteomes" id="UP000236291">
    <property type="component" value="Unassembled WGS sequence"/>
</dbReference>
<feature type="compositionally biased region" description="Polar residues" evidence="5">
    <location>
        <begin position="85"/>
        <end position="94"/>
    </location>
</feature>
<dbReference type="PROSITE" id="PS50089">
    <property type="entry name" value="ZF_RING_2"/>
    <property type="match status" value="1"/>
</dbReference>
<dbReference type="PANTHER" id="PTHR14140:SF27">
    <property type="entry name" value="OS04G0289800 PROTEIN"/>
    <property type="match status" value="1"/>
</dbReference>
<name>A0A2K3JLW3_TRIPR</name>
<dbReference type="AlphaFoldDB" id="A0A2K3JLW3"/>
<feature type="non-terminal residue" evidence="7">
    <location>
        <position position="1"/>
    </location>
</feature>
<comment type="caution">
    <text evidence="7">The sequence shown here is derived from an EMBL/GenBank/DDBJ whole genome shotgun (WGS) entry which is preliminary data.</text>
</comment>
<dbReference type="GO" id="GO:0016567">
    <property type="term" value="P:protein ubiquitination"/>
    <property type="evidence" value="ECO:0007669"/>
    <property type="project" value="TreeGrafter"/>
</dbReference>
<protein>
    <submittedName>
        <fullName evidence="7">E3 ubiquitin-protein ligase orthrus 2-like protein</fullName>
    </submittedName>
</protein>
<keyword evidence="3" id="KW-0862">Zinc</keyword>
<dbReference type="GO" id="GO:0061630">
    <property type="term" value="F:ubiquitin protein ligase activity"/>
    <property type="evidence" value="ECO:0007669"/>
    <property type="project" value="TreeGrafter"/>
</dbReference>
<evidence type="ECO:0000259" key="6">
    <source>
        <dbReference type="PROSITE" id="PS50089"/>
    </source>
</evidence>
<evidence type="ECO:0000256" key="5">
    <source>
        <dbReference type="SAM" id="MobiDB-lite"/>
    </source>
</evidence>
<dbReference type="ExpressionAtlas" id="A0A2K3JLW3">
    <property type="expression patterns" value="baseline"/>
</dbReference>
<feature type="domain" description="RING-type" evidence="6">
    <location>
        <begin position="4"/>
        <end position="62"/>
    </location>
</feature>
<sequence>EFGCNICRKVLVLPLTTPCAHNFCKTCLEDAFSGQSYIKKRIYENGRTLRSLKNIIRCPSCSNDIADFLQNPQVNREMMDVIESLQRQTEQMDGNSEELSDDNAA</sequence>
<accession>A0A2K3JLW3</accession>
<dbReference type="InterPro" id="IPR001841">
    <property type="entry name" value="Znf_RING"/>
</dbReference>
<feature type="region of interest" description="Disordered" evidence="5">
    <location>
        <begin position="84"/>
        <end position="105"/>
    </location>
</feature>
<dbReference type="SUPFAM" id="SSF57850">
    <property type="entry name" value="RING/U-box"/>
    <property type="match status" value="1"/>
</dbReference>
<organism evidence="7 8">
    <name type="scientific">Trifolium pratense</name>
    <name type="common">Red clover</name>
    <dbReference type="NCBI Taxonomy" id="57577"/>
    <lineage>
        <taxon>Eukaryota</taxon>
        <taxon>Viridiplantae</taxon>
        <taxon>Streptophyta</taxon>
        <taxon>Embryophyta</taxon>
        <taxon>Tracheophyta</taxon>
        <taxon>Spermatophyta</taxon>
        <taxon>Magnoliopsida</taxon>
        <taxon>eudicotyledons</taxon>
        <taxon>Gunneridae</taxon>
        <taxon>Pentapetalae</taxon>
        <taxon>rosids</taxon>
        <taxon>fabids</taxon>
        <taxon>Fabales</taxon>
        <taxon>Fabaceae</taxon>
        <taxon>Papilionoideae</taxon>
        <taxon>50 kb inversion clade</taxon>
        <taxon>NPAAA clade</taxon>
        <taxon>Hologalegina</taxon>
        <taxon>IRL clade</taxon>
        <taxon>Trifolieae</taxon>
        <taxon>Trifolium</taxon>
    </lineage>
</organism>
<dbReference type="InterPro" id="IPR013083">
    <property type="entry name" value="Znf_RING/FYVE/PHD"/>
</dbReference>
<dbReference type="Gene3D" id="3.30.40.10">
    <property type="entry name" value="Zinc/RING finger domain, C3HC4 (zinc finger)"/>
    <property type="match status" value="1"/>
</dbReference>
<dbReference type="PROSITE" id="PS00518">
    <property type="entry name" value="ZF_RING_1"/>
    <property type="match status" value="1"/>
</dbReference>
<dbReference type="STRING" id="57577.A0A2K3JLW3"/>
<evidence type="ECO:0000256" key="3">
    <source>
        <dbReference type="ARBA" id="ARBA00022833"/>
    </source>
</evidence>
<evidence type="ECO:0000313" key="8">
    <source>
        <dbReference type="Proteomes" id="UP000236291"/>
    </source>
</evidence>
<reference evidence="7 8" key="2">
    <citation type="journal article" date="2017" name="Front. Plant Sci.">
        <title>Gene Classification and Mining of Molecular Markers Useful in Red Clover (Trifolium pratense) Breeding.</title>
        <authorList>
            <person name="Istvanek J."/>
            <person name="Dluhosova J."/>
            <person name="Dluhos P."/>
            <person name="Patkova L."/>
            <person name="Nedelnik J."/>
            <person name="Repkova J."/>
        </authorList>
    </citation>
    <scope>NUCLEOTIDE SEQUENCE [LARGE SCALE GENOMIC DNA]</scope>
    <source>
        <strain evidence="8">cv. Tatra</strain>
        <tissue evidence="7">Young leaves</tissue>
    </source>
</reference>
<dbReference type="EMBL" id="ASHM01069965">
    <property type="protein sequence ID" value="PNX55016.1"/>
    <property type="molecule type" value="Genomic_DNA"/>
</dbReference>
<dbReference type="GO" id="GO:0044027">
    <property type="term" value="P:negative regulation of gene expression via chromosomal CpG island methylation"/>
    <property type="evidence" value="ECO:0007669"/>
    <property type="project" value="TreeGrafter"/>
</dbReference>
<proteinExistence type="predicted"/>
<dbReference type="SMART" id="SM00184">
    <property type="entry name" value="RING"/>
    <property type="match status" value="1"/>
</dbReference>
<keyword evidence="1" id="KW-0479">Metal-binding</keyword>
<dbReference type="InterPro" id="IPR045134">
    <property type="entry name" value="UHRF1/2-like"/>
</dbReference>
<dbReference type="Pfam" id="PF13445">
    <property type="entry name" value="zf-RING_UBOX"/>
    <property type="match status" value="1"/>
</dbReference>
<dbReference type="GO" id="GO:0008270">
    <property type="term" value="F:zinc ion binding"/>
    <property type="evidence" value="ECO:0007669"/>
    <property type="project" value="UniProtKB-KW"/>
</dbReference>
<reference evidence="7 8" key="1">
    <citation type="journal article" date="2014" name="Am. J. Bot.">
        <title>Genome assembly and annotation for red clover (Trifolium pratense; Fabaceae).</title>
        <authorList>
            <person name="Istvanek J."/>
            <person name="Jaros M."/>
            <person name="Krenek A."/>
            <person name="Repkova J."/>
        </authorList>
    </citation>
    <scope>NUCLEOTIDE SEQUENCE [LARGE SCALE GENOMIC DNA]</scope>
    <source>
        <strain evidence="8">cv. Tatra</strain>
        <tissue evidence="7">Young leaves</tissue>
    </source>
</reference>
<evidence type="ECO:0000256" key="2">
    <source>
        <dbReference type="ARBA" id="ARBA00022771"/>
    </source>
</evidence>